<dbReference type="Proteomes" id="UP000276133">
    <property type="component" value="Unassembled WGS sequence"/>
</dbReference>
<dbReference type="AlphaFoldDB" id="A0A3M7P9Y0"/>
<keyword evidence="2" id="KW-1185">Reference proteome</keyword>
<proteinExistence type="predicted"/>
<protein>
    <submittedName>
        <fullName evidence="1">Uncharacterized protein</fullName>
    </submittedName>
</protein>
<organism evidence="1 2">
    <name type="scientific">Brachionus plicatilis</name>
    <name type="common">Marine rotifer</name>
    <name type="synonym">Brachionus muelleri</name>
    <dbReference type="NCBI Taxonomy" id="10195"/>
    <lineage>
        <taxon>Eukaryota</taxon>
        <taxon>Metazoa</taxon>
        <taxon>Spiralia</taxon>
        <taxon>Gnathifera</taxon>
        <taxon>Rotifera</taxon>
        <taxon>Eurotatoria</taxon>
        <taxon>Monogononta</taxon>
        <taxon>Pseudotrocha</taxon>
        <taxon>Ploima</taxon>
        <taxon>Brachionidae</taxon>
        <taxon>Brachionus</taxon>
    </lineage>
</organism>
<name>A0A3M7P9Y0_BRAPC</name>
<dbReference type="EMBL" id="REGN01012323">
    <property type="protein sequence ID" value="RMZ95891.1"/>
    <property type="molecule type" value="Genomic_DNA"/>
</dbReference>
<comment type="caution">
    <text evidence="1">The sequence shown here is derived from an EMBL/GenBank/DDBJ whole genome shotgun (WGS) entry which is preliminary data.</text>
</comment>
<accession>A0A3M7P9Y0</accession>
<gene>
    <name evidence="1" type="ORF">BpHYR1_018281</name>
</gene>
<reference evidence="1 2" key="1">
    <citation type="journal article" date="2018" name="Sci. Rep.">
        <title>Genomic signatures of local adaptation to the degree of environmental predictability in rotifers.</title>
        <authorList>
            <person name="Franch-Gras L."/>
            <person name="Hahn C."/>
            <person name="Garcia-Roger E.M."/>
            <person name="Carmona M.J."/>
            <person name="Serra M."/>
            <person name="Gomez A."/>
        </authorList>
    </citation>
    <scope>NUCLEOTIDE SEQUENCE [LARGE SCALE GENOMIC DNA]</scope>
    <source>
        <strain evidence="1">HYR1</strain>
    </source>
</reference>
<sequence length="59" mass="6684">MRQRMNRRRQKVAGNAVNAKTIEEISIPSELKITFNGEEFLLADSGLNDPERIIVLATK</sequence>
<evidence type="ECO:0000313" key="1">
    <source>
        <dbReference type="EMBL" id="RMZ95891.1"/>
    </source>
</evidence>
<evidence type="ECO:0000313" key="2">
    <source>
        <dbReference type="Proteomes" id="UP000276133"/>
    </source>
</evidence>